<reference evidence="1" key="1">
    <citation type="journal article" date="2023" name="IScience">
        <title>Live-bearing cockroach genome reveals convergent evolutionary mechanisms linked to viviparity in insects and beyond.</title>
        <authorList>
            <person name="Fouks B."/>
            <person name="Harrison M.C."/>
            <person name="Mikhailova A.A."/>
            <person name="Marchal E."/>
            <person name="English S."/>
            <person name="Carruthers M."/>
            <person name="Jennings E.C."/>
            <person name="Chiamaka E.L."/>
            <person name="Frigard R.A."/>
            <person name="Pippel M."/>
            <person name="Attardo G.M."/>
            <person name="Benoit J.B."/>
            <person name="Bornberg-Bauer E."/>
            <person name="Tobe S.S."/>
        </authorList>
    </citation>
    <scope>NUCLEOTIDE SEQUENCE</scope>
    <source>
        <strain evidence="1">Stay&amp;Tobe</strain>
    </source>
</reference>
<evidence type="ECO:0000313" key="2">
    <source>
        <dbReference type="Proteomes" id="UP001233999"/>
    </source>
</evidence>
<gene>
    <name evidence="1" type="ORF">L9F63_008572</name>
</gene>
<dbReference type="EMBL" id="JASPKZ010010657">
    <property type="protein sequence ID" value="KAJ9574046.1"/>
    <property type="molecule type" value="Genomic_DNA"/>
</dbReference>
<sequence length="141" mass="15873">LQTPEERGYNPPCGQVSSSSAVSCNVDAKILVRNPNVHNATSRSGLEKNLDRIETRTHDFTFTTGFRINGKKLKKIERQLCAVCVDTLEKKNECGTLGQNLATKKRFAKIEANEKASWTIRINSRPDSWETRYGTSWVGTR</sequence>
<reference evidence="1" key="2">
    <citation type="submission" date="2023-05" db="EMBL/GenBank/DDBJ databases">
        <authorList>
            <person name="Fouks B."/>
        </authorList>
    </citation>
    <scope>NUCLEOTIDE SEQUENCE</scope>
    <source>
        <strain evidence="1">Stay&amp;Tobe</strain>
        <tissue evidence="1">Testes</tissue>
    </source>
</reference>
<keyword evidence="2" id="KW-1185">Reference proteome</keyword>
<feature type="non-terminal residue" evidence="1">
    <location>
        <position position="141"/>
    </location>
</feature>
<feature type="non-terminal residue" evidence="1">
    <location>
        <position position="1"/>
    </location>
</feature>
<dbReference type="AlphaFoldDB" id="A0AAD8E209"/>
<dbReference type="Proteomes" id="UP001233999">
    <property type="component" value="Unassembled WGS sequence"/>
</dbReference>
<organism evidence="1 2">
    <name type="scientific">Diploptera punctata</name>
    <name type="common">Pacific beetle cockroach</name>
    <dbReference type="NCBI Taxonomy" id="6984"/>
    <lineage>
        <taxon>Eukaryota</taxon>
        <taxon>Metazoa</taxon>
        <taxon>Ecdysozoa</taxon>
        <taxon>Arthropoda</taxon>
        <taxon>Hexapoda</taxon>
        <taxon>Insecta</taxon>
        <taxon>Pterygota</taxon>
        <taxon>Neoptera</taxon>
        <taxon>Polyneoptera</taxon>
        <taxon>Dictyoptera</taxon>
        <taxon>Blattodea</taxon>
        <taxon>Blaberoidea</taxon>
        <taxon>Blaberidae</taxon>
        <taxon>Diplopterinae</taxon>
        <taxon>Diploptera</taxon>
    </lineage>
</organism>
<protein>
    <submittedName>
        <fullName evidence="1">Uncharacterized protein</fullName>
    </submittedName>
</protein>
<evidence type="ECO:0000313" key="1">
    <source>
        <dbReference type="EMBL" id="KAJ9574046.1"/>
    </source>
</evidence>
<name>A0AAD8E209_DIPPU</name>
<proteinExistence type="predicted"/>
<comment type="caution">
    <text evidence="1">The sequence shown here is derived from an EMBL/GenBank/DDBJ whole genome shotgun (WGS) entry which is preliminary data.</text>
</comment>
<accession>A0AAD8E209</accession>